<dbReference type="EC" id="2.1.1.131" evidence="9"/>
<name>A0A841EHH1_9ACTN</name>
<dbReference type="Gene3D" id="3.40.1010.10">
    <property type="entry name" value="Cobalt-precorrin-4 Transmethylase, Domain 1"/>
    <property type="match status" value="1"/>
</dbReference>
<reference evidence="9 10" key="1">
    <citation type="submission" date="2020-08" db="EMBL/GenBank/DDBJ databases">
        <title>Sequencing the genomes of 1000 actinobacteria strains.</title>
        <authorList>
            <person name="Klenk H.-P."/>
        </authorList>
    </citation>
    <scope>NUCLEOTIDE SEQUENCE [LARGE SCALE GENOMIC DNA]</scope>
    <source>
        <strain evidence="9 10">DSM 44593</strain>
    </source>
</reference>
<dbReference type="PANTHER" id="PTHR47036:SF1">
    <property type="entry name" value="COBALT-FACTOR III C(17)-METHYLTRANSFERASE-RELATED"/>
    <property type="match status" value="1"/>
</dbReference>
<dbReference type="InterPro" id="IPR036518">
    <property type="entry name" value="CobE/GbiG_C_sf"/>
</dbReference>
<keyword evidence="9" id="KW-0378">Hydrolase</keyword>
<dbReference type="Gene3D" id="3.30.420.180">
    <property type="entry name" value="CobE/GbiG C-terminal domain"/>
    <property type="match status" value="1"/>
</dbReference>
<dbReference type="Pfam" id="PF00590">
    <property type="entry name" value="TP_methylase"/>
    <property type="match status" value="1"/>
</dbReference>
<gene>
    <name evidence="9" type="ORF">HNR25_004029</name>
</gene>
<dbReference type="InterPro" id="IPR014776">
    <property type="entry name" value="4pyrrole_Mease_sub2"/>
</dbReference>
<keyword evidence="3 9" id="KW-0489">Methyltransferase</keyword>
<comment type="pathway">
    <text evidence="1">Cofactor biosynthesis; adenosylcobalamin biosynthesis.</text>
</comment>
<dbReference type="InterPro" id="IPR014777">
    <property type="entry name" value="4pyrrole_Mease_sub1"/>
</dbReference>
<dbReference type="CDD" id="cd11646">
    <property type="entry name" value="Precorrin_3B_C17_MT"/>
    <property type="match status" value="1"/>
</dbReference>
<dbReference type="UniPathway" id="UPA00148"/>
<evidence type="ECO:0000256" key="3">
    <source>
        <dbReference type="ARBA" id="ARBA00022603"/>
    </source>
</evidence>
<keyword evidence="4 9" id="KW-0808">Transferase</keyword>
<dbReference type="InterPro" id="IPR021744">
    <property type="entry name" value="CbiG_N"/>
</dbReference>
<evidence type="ECO:0000313" key="9">
    <source>
        <dbReference type="EMBL" id="MBB6000278.1"/>
    </source>
</evidence>
<dbReference type="PANTHER" id="PTHR47036">
    <property type="entry name" value="COBALT-FACTOR III C(17)-METHYLTRANSFERASE-RELATED"/>
    <property type="match status" value="1"/>
</dbReference>
<evidence type="ECO:0000256" key="1">
    <source>
        <dbReference type="ARBA" id="ARBA00004953"/>
    </source>
</evidence>
<keyword evidence="10" id="KW-1185">Reference proteome</keyword>
<sequence>MSESGAIGVIAVTERGRTAADRLQAAWPDRVRTFTGDRGGEALRSAFAECGAVVAFLAVGAAVRALAPALGDKHTDPPVVCVDEGLQHAVAVLGGHHGGNTLAGDVADVLGCSPVVTTASDAAAASPLDSYGADLGFAVADTAPLAPAGAALLSGRPVRLEHDRVWPLPPLPPNAAADTPPESAAALLRVTDRAAPPAGGEPVPTVTYRPPSLVVGVGSARGAAAEEVGELVDTALAEAGLAPQSVHALATVDAKADEEGILRAARERGWPVRILPAAELAEVEVPNPSDVVRAEIGTPSVAEAAALSAAGRDGRAAELVVAKRKSANATAAVARLHPRGRLALVGLGPGARDLAAPRALAELHRASVVVGLDQYLDQVRDLLRPGTRVVSSGLGQEEERARTAVAEAQEGAAVALIGSGDAGVYAMASPALDFAGDDIDVVGVPGITAAVAAAHRLGAPLGHDHAYISLSNLHTPWEAIENRVRAAAEGDFTVCFYNPRSLRRDWQLPEALDILAEHRPPETPVGYVRNAARDDEYAVVTTLQEMLDGGSADVDMYTVVLVGSSASRTVAGRFVTPRGYTWRAAAHPE</sequence>
<evidence type="ECO:0000256" key="2">
    <source>
        <dbReference type="ARBA" id="ARBA00022573"/>
    </source>
</evidence>
<evidence type="ECO:0000259" key="6">
    <source>
        <dbReference type="Pfam" id="PF00590"/>
    </source>
</evidence>
<dbReference type="Gene3D" id="3.30.950.10">
    <property type="entry name" value="Methyltransferase, Cobalt-precorrin-4 Transmethylase, Domain 2"/>
    <property type="match status" value="1"/>
</dbReference>
<dbReference type="NCBIfam" id="TIGR01466">
    <property type="entry name" value="cobJ_cbiH"/>
    <property type="match status" value="1"/>
</dbReference>
<evidence type="ECO:0000259" key="7">
    <source>
        <dbReference type="Pfam" id="PF01890"/>
    </source>
</evidence>
<comment type="caution">
    <text evidence="9">The sequence shown here is derived from an EMBL/GenBank/DDBJ whole genome shotgun (WGS) entry which is preliminary data.</text>
</comment>
<feature type="domain" description="Cobalamin synthesis G N-terminal" evidence="8">
    <location>
        <begin position="42"/>
        <end position="121"/>
    </location>
</feature>
<organism evidence="9 10">
    <name type="scientific">Streptomonospora salina</name>
    <dbReference type="NCBI Taxonomy" id="104205"/>
    <lineage>
        <taxon>Bacteria</taxon>
        <taxon>Bacillati</taxon>
        <taxon>Actinomycetota</taxon>
        <taxon>Actinomycetes</taxon>
        <taxon>Streptosporangiales</taxon>
        <taxon>Nocardiopsidaceae</taxon>
        <taxon>Streptomonospora</taxon>
    </lineage>
</organism>
<dbReference type="GO" id="GO:0032259">
    <property type="term" value="P:methylation"/>
    <property type="evidence" value="ECO:0007669"/>
    <property type="project" value="UniProtKB-KW"/>
</dbReference>
<protein>
    <submittedName>
        <fullName evidence="9">Cobalt-precorrin 5A hydrolase/precorrin-3B C17-methyltransferase</fullName>
        <ecNumber evidence="9">2.1.1.131</ecNumber>
        <ecNumber evidence="9">3.7.1.12</ecNumber>
    </submittedName>
</protein>
<dbReference type="InterPro" id="IPR006363">
    <property type="entry name" value="Cbl_synth_CobJ/CibH_dom"/>
</dbReference>
<evidence type="ECO:0000259" key="8">
    <source>
        <dbReference type="Pfam" id="PF11760"/>
    </source>
</evidence>
<dbReference type="GO" id="GO:0043779">
    <property type="term" value="F:cobalt-precorrin-5A acetaldehyde-lyase activity"/>
    <property type="evidence" value="ECO:0007669"/>
    <property type="project" value="UniProtKB-EC"/>
</dbReference>
<dbReference type="InterPro" id="IPR038029">
    <property type="entry name" value="GbiG_N_sf"/>
</dbReference>
<dbReference type="InterPro" id="IPR035996">
    <property type="entry name" value="4pyrrol_Methylase_sf"/>
</dbReference>
<dbReference type="SUPFAM" id="SSF159672">
    <property type="entry name" value="CbiG N-terminal domain-like"/>
    <property type="match status" value="1"/>
</dbReference>
<feature type="domain" description="Tetrapyrrole methylase" evidence="6">
    <location>
        <begin position="341"/>
        <end position="546"/>
    </location>
</feature>
<dbReference type="Gene3D" id="3.40.50.11220">
    <property type="match status" value="1"/>
</dbReference>
<evidence type="ECO:0000313" key="10">
    <source>
        <dbReference type="Proteomes" id="UP000578077"/>
    </source>
</evidence>
<evidence type="ECO:0000256" key="4">
    <source>
        <dbReference type="ARBA" id="ARBA00022679"/>
    </source>
</evidence>
<dbReference type="InterPro" id="IPR002750">
    <property type="entry name" value="CobE/GbiG_C"/>
</dbReference>
<accession>A0A841EHH1</accession>
<keyword evidence="5" id="KW-0949">S-adenosyl-L-methionine</keyword>
<feature type="domain" description="CobE/GbiG C-terminal" evidence="7">
    <location>
        <begin position="213"/>
        <end position="334"/>
    </location>
</feature>
<dbReference type="EC" id="3.7.1.12" evidence="9"/>
<proteinExistence type="predicted"/>
<dbReference type="Pfam" id="PF01890">
    <property type="entry name" value="CbiG_C"/>
    <property type="match status" value="1"/>
</dbReference>
<dbReference type="Pfam" id="PF11760">
    <property type="entry name" value="CbiG_N"/>
    <property type="match status" value="1"/>
</dbReference>
<dbReference type="EMBL" id="JACHLY010000001">
    <property type="protein sequence ID" value="MBB6000278.1"/>
    <property type="molecule type" value="Genomic_DNA"/>
</dbReference>
<dbReference type="SUPFAM" id="SSF53790">
    <property type="entry name" value="Tetrapyrrole methylase"/>
    <property type="match status" value="1"/>
</dbReference>
<keyword evidence="2" id="KW-0169">Cobalamin biosynthesis</keyword>
<dbReference type="Proteomes" id="UP000578077">
    <property type="component" value="Unassembled WGS sequence"/>
</dbReference>
<dbReference type="SUPFAM" id="SSF159664">
    <property type="entry name" value="CobE/GbiG C-terminal domain-like"/>
    <property type="match status" value="1"/>
</dbReference>
<dbReference type="InterPro" id="IPR051810">
    <property type="entry name" value="Precorrin_MeTrfase"/>
</dbReference>
<dbReference type="AlphaFoldDB" id="A0A841EHH1"/>
<dbReference type="GO" id="GO:0030789">
    <property type="term" value="F:precorrin-3B C17-methyltransferase activity"/>
    <property type="evidence" value="ECO:0007669"/>
    <property type="project" value="UniProtKB-EC"/>
</dbReference>
<dbReference type="RefSeq" id="WP_184637608.1">
    <property type="nucleotide sequence ID" value="NZ_BAABKT010000029.1"/>
</dbReference>
<evidence type="ECO:0000256" key="5">
    <source>
        <dbReference type="ARBA" id="ARBA00022691"/>
    </source>
</evidence>
<dbReference type="InterPro" id="IPR000878">
    <property type="entry name" value="4pyrrol_Mease"/>
</dbReference>
<dbReference type="GO" id="GO:0009236">
    <property type="term" value="P:cobalamin biosynthetic process"/>
    <property type="evidence" value="ECO:0007669"/>
    <property type="project" value="UniProtKB-UniPathway"/>
</dbReference>